<protein>
    <submittedName>
        <fullName evidence="2">MarR family transcriptional regulator</fullName>
    </submittedName>
</protein>
<proteinExistence type="predicted"/>
<dbReference type="InterPro" id="IPR036388">
    <property type="entry name" value="WH-like_DNA-bd_sf"/>
</dbReference>
<dbReference type="InterPro" id="IPR027395">
    <property type="entry name" value="WH_DNA-bd_dom"/>
</dbReference>
<dbReference type="PANTHER" id="PTHR37318:SF1">
    <property type="entry name" value="BSL7504 PROTEIN"/>
    <property type="match status" value="1"/>
</dbReference>
<gene>
    <name evidence="2" type="ORF">COA96_16240</name>
</gene>
<dbReference type="EMBL" id="NVVJ01000088">
    <property type="protein sequence ID" value="PCJ19467.1"/>
    <property type="molecule type" value="Genomic_DNA"/>
</dbReference>
<accession>A0A2A5AJH4</accession>
<dbReference type="SUPFAM" id="SSF46785">
    <property type="entry name" value="Winged helix' DNA-binding domain"/>
    <property type="match status" value="1"/>
</dbReference>
<dbReference type="Gene3D" id="1.10.10.10">
    <property type="entry name" value="Winged helix-like DNA-binding domain superfamily/Winged helix DNA-binding domain"/>
    <property type="match status" value="1"/>
</dbReference>
<evidence type="ECO:0000259" key="1">
    <source>
        <dbReference type="Pfam" id="PF13601"/>
    </source>
</evidence>
<feature type="domain" description="Winged helix DNA-binding" evidence="1">
    <location>
        <begin position="15"/>
        <end position="93"/>
    </location>
</feature>
<dbReference type="AlphaFoldDB" id="A0A2A5AJH4"/>
<dbReference type="PANTHER" id="PTHR37318">
    <property type="entry name" value="BSL7504 PROTEIN"/>
    <property type="match status" value="1"/>
</dbReference>
<dbReference type="Proteomes" id="UP000218327">
    <property type="component" value="Unassembled WGS sequence"/>
</dbReference>
<name>A0A2A5AJH4_9GAMM</name>
<organism evidence="2 3">
    <name type="scientific">SAR86 cluster bacterium</name>
    <dbReference type="NCBI Taxonomy" id="2030880"/>
    <lineage>
        <taxon>Bacteria</taxon>
        <taxon>Pseudomonadati</taxon>
        <taxon>Pseudomonadota</taxon>
        <taxon>Gammaproteobacteria</taxon>
        <taxon>SAR86 cluster</taxon>
    </lineage>
</organism>
<reference evidence="3" key="1">
    <citation type="submission" date="2017-08" db="EMBL/GenBank/DDBJ databases">
        <title>A dynamic microbial community with high functional redundancy inhabits the cold, oxic subseafloor aquifer.</title>
        <authorList>
            <person name="Tully B.J."/>
            <person name="Wheat C.G."/>
            <person name="Glazer B.T."/>
            <person name="Huber J.A."/>
        </authorList>
    </citation>
    <scope>NUCLEOTIDE SEQUENCE [LARGE SCALE GENOMIC DNA]</scope>
</reference>
<dbReference type="Pfam" id="PF13601">
    <property type="entry name" value="HTH_34"/>
    <property type="match status" value="1"/>
</dbReference>
<evidence type="ECO:0000313" key="3">
    <source>
        <dbReference type="Proteomes" id="UP000218327"/>
    </source>
</evidence>
<comment type="caution">
    <text evidence="2">The sequence shown here is derived from an EMBL/GenBank/DDBJ whole genome shotgun (WGS) entry which is preliminary data.</text>
</comment>
<dbReference type="InterPro" id="IPR036390">
    <property type="entry name" value="WH_DNA-bd_sf"/>
</dbReference>
<evidence type="ECO:0000313" key="2">
    <source>
        <dbReference type="EMBL" id="PCJ19467.1"/>
    </source>
</evidence>
<sequence>MSKPQFNELIHAPKRLRICAFLAAVKEVEFKVLAEALILKDSDLSKQIKLLEQSGYVNSRKVIVNTRQKTWLAFSDEGRETFNAHVKALREIL</sequence>